<dbReference type="InterPro" id="IPR000315">
    <property type="entry name" value="Znf_B-box"/>
</dbReference>
<keyword evidence="1" id="KW-0479">Metal-binding</keyword>
<gene>
    <name evidence="8" type="primary">25491235</name>
    <name evidence="6" type="ordered locus">MTR_4g008050</name>
    <name evidence="7" type="ORF">MtrunA17_Chr4g0002211</name>
</gene>
<evidence type="ECO:0000259" key="5">
    <source>
        <dbReference type="PROSITE" id="PS50119"/>
    </source>
</evidence>
<evidence type="ECO:0000256" key="1">
    <source>
        <dbReference type="ARBA" id="ARBA00022723"/>
    </source>
</evidence>
<evidence type="ECO:0000313" key="9">
    <source>
        <dbReference type="Proteomes" id="UP000002051"/>
    </source>
</evidence>
<reference evidence="6 9" key="1">
    <citation type="journal article" date="2011" name="Nature">
        <title>The Medicago genome provides insight into the evolution of rhizobial symbioses.</title>
        <authorList>
            <person name="Young N.D."/>
            <person name="Debelle F."/>
            <person name="Oldroyd G.E."/>
            <person name="Geurts R."/>
            <person name="Cannon S.B."/>
            <person name="Udvardi M.K."/>
            <person name="Benedito V.A."/>
            <person name="Mayer K.F."/>
            <person name="Gouzy J."/>
            <person name="Schoof H."/>
            <person name="Van de Peer Y."/>
            <person name="Proost S."/>
            <person name="Cook D.R."/>
            <person name="Meyers B.C."/>
            <person name="Spannagl M."/>
            <person name="Cheung F."/>
            <person name="De Mita S."/>
            <person name="Krishnakumar V."/>
            <person name="Gundlach H."/>
            <person name="Zhou S."/>
            <person name="Mudge J."/>
            <person name="Bharti A.K."/>
            <person name="Murray J.D."/>
            <person name="Naoumkina M.A."/>
            <person name="Rosen B."/>
            <person name="Silverstein K.A."/>
            <person name="Tang H."/>
            <person name="Rombauts S."/>
            <person name="Zhao P.X."/>
            <person name="Zhou P."/>
            <person name="Barbe V."/>
            <person name="Bardou P."/>
            <person name="Bechner M."/>
            <person name="Bellec A."/>
            <person name="Berger A."/>
            <person name="Berges H."/>
            <person name="Bidwell S."/>
            <person name="Bisseling T."/>
            <person name="Choisne N."/>
            <person name="Couloux A."/>
            <person name="Denny R."/>
            <person name="Deshpande S."/>
            <person name="Dai X."/>
            <person name="Doyle J.J."/>
            <person name="Dudez A.M."/>
            <person name="Farmer A.D."/>
            <person name="Fouteau S."/>
            <person name="Franken C."/>
            <person name="Gibelin C."/>
            <person name="Gish J."/>
            <person name="Goldstein S."/>
            <person name="Gonzalez A.J."/>
            <person name="Green P.J."/>
            <person name="Hallab A."/>
            <person name="Hartog M."/>
            <person name="Hua A."/>
            <person name="Humphray S.J."/>
            <person name="Jeong D.H."/>
            <person name="Jing Y."/>
            <person name="Jocker A."/>
            <person name="Kenton S.M."/>
            <person name="Kim D.J."/>
            <person name="Klee K."/>
            <person name="Lai H."/>
            <person name="Lang C."/>
            <person name="Lin S."/>
            <person name="Macmil S.L."/>
            <person name="Magdelenat G."/>
            <person name="Matthews L."/>
            <person name="McCorrison J."/>
            <person name="Monaghan E.L."/>
            <person name="Mun J.H."/>
            <person name="Najar F.Z."/>
            <person name="Nicholson C."/>
            <person name="Noirot C."/>
            <person name="O'Bleness M."/>
            <person name="Paule C.R."/>
            <person name="Poulain J."/>
            <person name="Prion F."/>
            <person name="Qin B."/>
            <person name="Qu C."/>
            <person name="Retzel E.F."/>
            <person name="Riddle C."/>
            <person name="Sallet E."/>
            <person name="Samain S."/>
            <person name="Samson N."/>
            <person name="Sanders I."/>
            <person name="Saurat O."/>
            <person name="Scarpelli C."/>
            <person name="Schiex T."/>
            <person name="Segurens B."/>
            <person name="Severin A.J."/>
            <person name="Sherrier D.J."/>
            <person name="Shi R."/>
            <person name="Sims S."/>
            <person name="Singer S.R."/>
            <person name="Sinharoy S."/>
            <person name="Sterck L."/>
            <person name="Viollet A."/>
            <person name="Wang B.B."/>
            <person name="Wang K."/>
            <person name="Wang M."/>
            <person name="Wang X."/>
            <person name="Warfsmann J."/>
            <person name="Weissenbach J."/>
            <person name="White D.D."/>
            <person name="White J.D."/>
            <person name="Wiley G.B."/>
            <person name="Wincker P."/>
            <person name="Xing Y."/>
            <person name="Yang L."/>
            <person name="Yao Z."/>
            <person name="Ying F."/>
            <person name="Zhai J."/>
            <person name="Zhou L."/>
            <person name="Zuber A."/>
            <person name="Denarie J."/>
            <person name="Dixon R.A."/>
            <person name="May G.D."/>
            <person name="Schwartz D.C."/>
            <person name="Rogers J."/>
            <person name="Quetier F."/>
            <person name="Town C.D."/>
            <person name="Roe B.A."/>
        </authorList>
    </citation>
    <scope>NUCLEOTIDE SEQUENCE [LARGE SCALE GENOMIC DNA]</scope>
    <source>
        <strain evidence="6">A17</strain>
        <strain evidence="8 9">cv. Jemalong A17</strain>
    </source>
</reference>
<dbReference type="SMART" id="SM00336">
    <property type="entry name" value="BBOX"/>
    <property type="match status" value="1"/>
</dbReference>
<dbReference type="CDD" id="cd19821">
    <property type="entry name" value="Bbox1_BBX-like"/>
    <property type="match status" value="1"/>
</dbReference>
<evidence type="ECO:0000313" key="8">
    <source>
        <dbReference type="EnsemblPlants" id="KEH28603"/>
    </source>
</evidence>
<dbReference type="PANTHER" id="PTHR31717:SF81">
    <property type="entry name" value="B-BOX ZINC FINGER PROTEIN 32-LIKE"/>
    <property type="match status" value="1"/>
</dbReference>
<evidence type="ECO:0000256" key="2">
    <source>
        <dbReference type="ARBA" id="ARBA00022771"/>
    </source>
</evidence>
<proteinExistence type="predicted"/>
<dbReference type="EMBL" id="CM001220">
    <property type="protein sequence ID" value="KEH28603.1"/>
    <property type="molecule type" value="Genomic_DNA"/>
</dbReference>
<dbReference type="Proteomes" id="UP000002051">
    <property type="component" value="Chromosome 4"/>
</dbReference>
<reference evidence="7" key="4">
    <citation type="journal article" date="2018" name="Nat. Plants">
        <title>Whole-genome landscape of Medicago truncatula symbiotic genes.</title>
        <authorList>
            <person name="Pecrix Y."/>
            <person name="Gamas P."/>
            <person name="Carrere S."/>
        </authorList>
    </citation>
    <scope>NUCLEOTIDE SEQUENCE</scope>
    <source>
        <tissue evidence="7">Leaves</tissue>
    </source>
</reference>
<dbReference type="EMBL" id="PSQE01000004">
    <property type="protein sequence ID" value="RHN58418.1"/>
    <property type="molecule type" value="Genomic_DNA"/>
</dbReference>
<evidence type="ECO:0000313" key="6">
    <source>
        <dbReference type="EMBL" id="KEH28603.1"/>
    </source>
</evidence>
<reference evidence="6 9" key="2">
    <citation type="journal article" date="2014" name="BMC Genomics">
        <title>An improved genome release (version Mt4.0) for the model legume Medicago truncatula.</title>
        <authorList>
            <person name="Tang H."/>
            <person name="Krishnakumar V."/>
            <person name="Bidwell S."/>
            <person name="Rosen B."/>
            <person name="Chan A."/>
            <person name="Zhou S."/>
            <person name="Gentzbittel L."/>
            <person name="Childs K.L."/>
            <person name="Yandell M."/>
            <person name="Gundlach H."/>
            <person name="Mayer K.F."/>
            <person name="Schwartz D.C."/>
            <person name="Town C.D."/>
        </authorList>
    </citation>
    <scope>GENOME REANNOTATION</scope>
    <source>
        <strain evidence="6">A17</strain>
        <strain evidence="8 9">cv. Jemalong A17</strain>
    </source>
</reference>
<evidence type="ECO:0000256" key="3">
    <source>
        <dbReference type="ARBA" id="ARBA00022833"/>
    </source>
</evidence>
<dbReference type="Pfam" id="PF00643">
    <property type="entry name" value="zf-B_box"/>
    <property type="match status" value="1"/>
</dbReference>
<dbReference type="Gramene" id="rna20328">
    <property type="protein sequence ID" value="RHN58418.1"/>
    <property type="gene ID" value="gene20328"/>
</dbReference>
<accession>A0A072UHJ8</accession>
<dbReference type="InterPro" id="IPR049808">
    <property type="entry name" value="CONSTANS-like_Bbox1"/>
</dbReference>
<dbReference type="PANTHER" id="PTHR31717">
    <property type="entry name" value="ZINC FINGER PROTEIN CONSTANS-LIKE 10"/>
    <property type="match status" value="1"/>
</dbReference>
<sequence>MKMKCKECELCNQQASFYCPSDSAFLCRSCDVAVHGANFLVARHLRHILCSKCDGFTEILISGTALHHRLSSTCRSCSPENQSSGEPSSQSSSSCESCVTEKKKTKSRKIMKSFSVSNSVTDDISPAPGNKNMKKKMIGTEDAGSVAEEIFSKWRRELELDFPVNGDRVAVEAMAVCLRTWKLLPVKVAAASSFWFGLRFCGDNSFATCRNLMRLEKISGVPAKLILATHVKLARVFTQHLELQEGCDES</sequence>
<keyword evidence="9" id="KW-1185">Reference proteome</keyword>
<organism evidence="6 9">
    <name type="scientific">Medicago truncatula</name>
    <name type="common">Barrel medic</name>
    <name type="synonym">Medicago tribuloides</name>
    <dbReference type="NCBI Taxonomy" id="3880"/>
    <lineage>
        <taxon>Eukaryota</taxon>
        <taxon>Viridiplantae</taxon>
        <taxon>Streptophyta</taxon>
        <taxon>Embryophyta</taxon>
        <taxon>Tracheophyta</taxon>
        <taxon>Spermatophyta</taxon>
        <taxon>Magnoliopsida</taxon>
        <taxon>eudicotyledons</taxon>
        <taxon>Gunneridae</taxon>
        <taxon>Pentapetalae</taxon>
        <taxon>rosids</taxon>
        <taxon>fabids</taxon>
        <taxon>Fabales</taxon>
        <taxon>Fabaceae</taxon>
        <taxon>Papilionoideae</taxon>
        <taxon>50 kb inversion clade</taxon>
        <taxon>NPAAA clade</taxon>
        <taxon>Hologalegina</taxon>
        <taxon>IRL clade</taxon>
        <taxon>Trifolieae</taxon>
        <taxon>Medicago</taxon>
    </lineage>
</organism>
<reference evidence="8" key="3">
    <citation type="submission" date="2015-04" db="UniProtKB">
        <authorList>
            <consortium name="EnsemblPlants"/>
        </authorList>
    </citation>
    <scope>IDENTIFICATION</scope>
    <source>
        <strain evidence="8">cv. Jemalong A17</strain>
    </source>
</reference>
<feature type="domain" description="B box-type" evidence="5">
    <location>
        <begin position="1"/>
        <end position="49"/>
    </location>
</feature>
<keyword evidence="2 4" id="KW-0863">Zinc-finger</keyword>
<protein>
    <submittedName>
        <fullName evidence="6">B-box type zinc finger protein, putative</fullName>
    </submittedName>
    <submittedName>
        <fullName evidence="7">Putative transcription factor interactor and regulator Znf-B family</fullName>
    </submittedName>
</protein>
<keyword evidence="3" id="KW-0862">Zinc</keyword>
<dbReference type="KEGG" id="mtr:25491235"/>
<dbReference type="EnsemblPlants" id="KEH28603">
    <property type="protein sequence ID" value="KEH28603"/>
    <property type="gene ID" value="MTR_4g008050"/>
</dbReference>
<dbReference type="OrthoDB" id="153872at2759"/>
<dbReference type="AlphaFoldDB" id="A0A072UHJ8"/>
<dbReference type="PROSITE" id="PS50119">
    <property type="entry name" value="ZF_BBOX"/>
    <property type="match status" value="1"/>
</dbReference>
<dbReference type="HOGENOM" id="CLU_082255_0_0_1"/>
<dbReference type="Proteomes" id="UP000265566">
    <property type="component" value="Chromosome 4"/>
</dbReference>
<evidence type="ECO:0000256" key="4">
    <source>
        <dbReference type="PROSITE-ProRule" id="PRU00024"/>
    </source>
</evidence>
<evidence type="ECO:0000313" key="7">
    <source>
        <dbReference type="EMBL" id="RHN58418.1"/>
    </source>
</evidence>
<name>A0A072UHJ8_MEDTR</name>
<dbReference type="GO" id="GO:0008270">
    <property type="term" value="F:zinc ion binding"/>
    <property type="evidence" value="ECO:0007669"/>
    <property type="project" value="UniProtKB-KW"/>
</dbReference>